<sequence length="192" mass="22451">MNPFFTVGVPSSKTNEQFIFEKYLRSAIRSSRITLQQFIVILTKLSLCNYNMRTGIIEGMSEDSHCHKILSIYLKNSFDEIVASKIVELLNHMDRPCYEIRINSRYEKKRVIFTVPISPLGQDIQENEGYYLHFGFTKTDVTNDDEMNRLTDQLSLDSINMIKNIETHGFSNDIMLRWQVKAYQFSRRGDSL</sequence>
<gene>
    <name evidence="1" type="ORF">FAM23169_02137</name>
</gene>
<proteinExistence type="predicted"/>
<keyword evidence="2" id="KW-1185">Reference proteome</keyword>
<protein>
    <submittedName>
        <fullName evidence="1">Uncharacterized protein</fullName>
    </submittedName>
</protein>
<evidence type="ECO:0000313" key="2">
    <source>
        <dbReference type="Proteomes" id="UP000193009"/>
    </source>
</evidence>
<dbReference type="Proteomes" id="UP000193009">
    <property type="component" value="Unassembled WGS sequence"/>
</dbReference>
<comment type="caution">
    <text evidence="1">The sequence shown here is derived from an EMBL/GenBank/DDBJ whole genome shotgun (WGS) entry which is preliminary data.</text>
</comment>
<dbReference type="RefSeq" id="WP_065203698.1">
    <property type="nucleotide sequence ID" value="NZ_LXIA01000011.1"/>
</dbReference>
<accession>A0A1X1FCQ2</accession>
<organism evidence="1 2">
    <name type="scientific">Lentilactobacillus parabuchneri</name>
    <dbReference type="NCBI Taxonomy" id="152331"/>
    <lineage>
        <taxon>Bacteria</taxon>
        <taxon>Bacillati</taxon>
        <taxon>Bacillota</taxon>
        <taxon>Bacilli</taxon>
        <taxon>Lactobacillales</taxon>
        <taxon>Lactobacillaceae</taxon>
        <taxon>Lentilactobacillus</taxon>
    </lineage>
</organism>
<name>A0A1X1FCQ2_9LACO</name>
<reference evidence="1 2" key="1">
    <citation type="journal article" date="2017" name="Front. Microbiol.">
        <title>The Histidine Decarboxylase Gene Cluster of Lactobacillus parabuchneri Was Gained by Horizontal Gene Transfer and Is Mobile within the Species.</title>
        <authorList>
            <person name="Wuthrich D."/>
            <person name="Berthoud H."/>
            <person name="Wechsler D."/>
            <person name="Eugster E."/>
            <person name="Irmler S."/>
            <person name="Bruggmann R."/>
        </authorList>
    </citation>
    <scope>NUCLEOTIDE SEQUENCE [LARGE SCALE GENOMIC DNA]</scope>
    <source>
        <strain evidence="1 2">FAM23169</strain>
    </source>
</reference>
<dbReference type="AlphaFoldDB" id="A0A1X1FCQ2"/>
<evidence type="ECO:0000313" key="1">
    <source>
        <dbReference type="EMBL" id="ORN26237.1"/>
    </source>
</evidence>
<dbReference type="EMBL" id="MSBD01000048">
    <property type="protein sequence ID" value="ORN26237.1"/>
    <property type="molecule type" value="Genomic_DNA"/>
</dbReference>